<organism evidence="1 2">
    <name type="scientific">Panagrellus redivivus</name>
    <name type="common">Microworm</name>
    <dbReference type="NCBI Taxonomy" id="6233"/>
    <lineage>
        <taxon>Eukaryota</taxon>
        <taxon>Metazoa</taxon>
        <taxon>Ecdysozoa</taxon>
        <taxon>Nematoda</taxon>
        <taxon>Chromadorea</taxon>
        <taxon>Rhabditida</taxon>
        <taxon>Tylenchina</taxon>
        <taxon>Panagrolaimomorpha</taxon>
        <taxon>Panagrolaimoidea</taxon>
        <taxon>Panagrolaimidae</taxon>
        <taxon>Panagrellus</taxon>
    </lineage>
</organism>
<protein>
    <submittedName>
        <fullName evidence="2">Transcriptional regulator</fullName>
    </submittedName>
</protein>
<sequence>MFKREAEAFFDVTRIEKLKKITDVHYGQRRCLILPVIAVENQSRVAAQLPSCACCSFSPPRHGERRQIAVTKQFWGCANGPK</sequence>
<reference evidence="2" key="2">
    <citation type="submission" date="2020-10" db="UniProtKB">
        <authorList>
            <consortium name="WormBaseParasite"/>
        </authorList>
    </citation>
    <scope>IDENTIFICATION</scope>
</reference>
<accession>A0A7E4VER1</accession>
<proteinExistence type="predicted"/>
<name>A0A7E4VER1_PANRE</name>
<reference evidence="1" key="1">
    <citation type="journal article" date="2013" name="Genetics">
        <title>The draft genome and transcriptome of Panagrellus redivivus are shaped by the harsh demands of a free-living lifestyle.</title>
        <authorList>
            <person name="Srinivasan J."/>
            <person name="Dillman A.R."/>
            <person name="Macchietto M.G."/>
            <person name="Heikkinen L."/>
            <person name="Lakso M."/>
            <person name="Fracchia K.M."/>
            <person name="Antoshechkin I."/>
            <person name="Mortazavi A."/>
            <person name="Wong G."/>
            <person name="Sternberg P.W."/>
        </authorList>
    </citation>
    <scope>NUCLEOTIDE SEQUENCE [LARGE SCALE GENOMIC DNA]</scope>
    <source>
        <strain evidence="1">MT8872</strain>
    </source>
</reference>
<keyword evidence="1" id="KW-1185">Reference proteome</keyword>
<evidence type="ECO:0000313" key="1">
    <source>
        <dbReference type="Proteomes" id="UP000492821"/>
    </source>
</evidence>
<dbReference type="WBParaSite" id="Pan_g19958.t1">
    <property type="protein sequence ID" value="Pan_g19958.t1"/>
    <property type="gene ID" value="Pan_g19958"/>
</dbReference>
<evidence type="ECO:0000313" key="2">
    <source>
        <dbReference type="WBParaSite" id="Pan_g19958.t1"/>
    </source>
</evidence>
<dbReference type="Proteomes" id="UP000492821">
    <property type="component" value="Unassembled WGS sequence"/>
</dbReference>
<dbReference type="AlphaFoldDB" id="A0A7E4VER1"/>